<dbReference type="PANTHER" id="PTHR11472:SF34">
    <property type="entry name" value="REGULATOR OF TELOMERE ELONGATION HELICASE 1"/>
    <property type="match status" value="1"/>
</dbReference>
<feature type="domain" description="ATP-dependent helicase C-terminal" evidence="18">
    <location>
        <begin position="100"/>
        <end position="251"/>
    </location>
</feature>
<evidence type="ECO:0000256" key="2">
    <source>
        <dbReference type="ARBA" id="ARBA00022485"/>
    </source>
</evidence>
<dbReference type="GO" id="GO:0003677">
    <property type="term" value="F:DNA binding"/>
    <property type="evidence" value="ECO:0007669"/>
    <property type="project" value="UniProtKB-KW"/>
</dbReference>
<dbReference type="InterPro" id="IPR045028">
    <property type="entry name" value="DinG/Rad3-like"/>
</dbReference>
<comment type="caution">
    <text evidence="19">The sequence shown here is derived from an EMBL/GenBank/DDBJ whole genome shotgun (WGS) entry which is preliminary data.</text>
</comment>
<feature type="chain" id="PRO_5043496756" description="Regulator of telomere elongation helicase 1 homolog" evidence="17">
    <location>
        <begin position="21"/>
        <end position="518"/>
    </location>
</feature>
<keyword evidence="17" id="KW-0732">Signal</keyword>
<dbReference type="FunFam" id="3.40.50.300:FF:000431">
    <property type="entry name" value="Regulator of telomere elongation helicase 1"/>
    <property type="match status" value="1"/>
</dbReference>
<dbReference type="GO" id="GO:0045910">
    <property type="term" value="P:negative regulation of DNA recombination"/>
    <property type="evidence" value="ECO:0007669"/>
    <property type="project" value="TreeGrafter"/>
</dbReference>
<evidence type="ECO:0000256" key="13">
    <source>
        <dbReference type="ARBA" id="ARBA00023235"/>
    </source>
</evidence>
<sequence>MNMLMALGLKCLILTSGTLAPLQPLISELGLTVPVRLENPHIVKGNQVCVKIITAGPDTELLNCNYQNRDNINYLGSVGRSVLNISRVVPNGLLIFFPSYPIMKKCQDNWQQTGLWSTINTQKTIFVEPKDKTSFNTAMEDYYSKIQDPNLKGAIFMGVCRGKVSEGLDFADANGRAVIIIGLPYPPLRDPKVILKKRYLDRCNVIDKQCLRGDDWYSLEATRAVNQAIGRVIRHRHDYGAILLLDTRFNNFRIKNQMSMWLRDHIKVINNFGEIMRDLKIFFKNAESSVSTDICCRDIDLETLKVAKNYFYKDAVKNNQNVRLASLLKISKPERDRNRHARTYKSHKLQIQLAFPAPQIKPKAMVVPGEFEIPISYKKNNFDFSTSSISTASSSSSETLNDSGDVVIHKRVLNDPLVNPTKRKKINLVPNSTKSDDFSTAPREYILMVRKTLDGPSFTDFAKGLGVYKQTENFDELTKVLDKIFINKHNLRFLLQGIEPYLKDYHREDFHKYWESMR</sequence>
<dbReference type="Gene3D" id="1.20.1160.20">
    <property type="match status" value="1"/>
</dbReference>
<dbReference type="InterPro" id="IPR006555">
    <property type="entry name" value="ATP-dep_Helicase_C"/>
</dbReference>
<dbReference type="GO" id="GO:0006281">
    <property type="term" value="P:DNA repair"/>
    <property type="evidence" value="ECO:0007669"/>
    <property type="project" value="UniProtKB-KW"/>
</dbReference>
<dbReference type="SMART" id="SM00491">
    <property type="entry name" value="HELICc2"/>
    <property type="match status" value="1"/>
</dbReference>
<dbReference type="GO" id="GO:1904430">
    <property type="term" value="P:negative regulation of t-circle formation"/>
    <property type="evidence" value="ECO:0007669"/>
    <property type="project" value="TreeGrafter"/>
</dbReference>
<evidence type="ECO:0000256" key="6">
    <source>
        <dbReference type="ARBA" id="ARBA00022801"/>
    </source>
</evidence>
<keyword evidence="13" id="KW-0413">Isomerase</keyword>
<evidence type="ECO:0000256" key="11">
    <source>
        <dbReference type="ARBA" id="ARBA00023125"/>
    </source>
</evidence>
<evidence type="ECO:0000256" key="17">
    <source>
        <dbReference type="SAM" id="SignalP"/>
    </source>
</evidence>
<evidence type="ECO:0000256" key="7">
    <source>
        <dbReference type="ARBA" id="ARBA00022806"/>
    </source>
</evidence>
<evidence type="ECO:0000256" key="3">
    <source>
        <dbReference type="ARBA" id="ARBA00022723"/>
    </source>
</evidence>
<dbReference type="EMBL" id="JANEYF010004696">
    <property type="protein sequence ID" value="KAJ8930314.1"/>
    <property type="molecule type" value="Genomic_DNA"/>
</dbReference>
<dbReference type="GO" id="GO:0051539">
    <property type="term" value="F:4 iron, 4 sulfur cluster binding"/>
    <property type="evidence" value="ECO:0007669"/>
    <property type="project" value="UniProtKB-KW"/>
</dbReference>
<gene>
    <name evidence="19" type="ORF">NQ314_016863</name>
</gene>
<proteinExistence type="predicted"/>
<dbReference type="CDD" id="cd18788">
    <property type="entry name" value="SF2_C_XPD"/>
    <property type="match status" value="1"/>
</dbReference>
<comment type="subcellular location">
    <subcellularLocation>
        <location evidence="1">Nucleus</location>
    </subcellularLocation>
</comment>
<dbReference type="AlphaFoldDB" id="A0AAV8WUN0"/>
<dbReference type="InterPro" id="IPR013020">
    <property type="entry name" value="Rad3/Chl1-like"/>
</dbReference>
<evidence type="ECO:0000256" key="4">
    <source>
        <dbReference type="ARBA" id="ARBA00022741"/>
    </source>
</evidence>
<evidence type="ECO:0000256" key="14">
    <source>
        <dbReference type="ARBA" id="ARBA00023242"/>
    </source>
</evidence>
<evidence type="ECO:0000259" key="18">
    <source>
        <dbReference type="SMART" id="SM00491"/>
    </source>
</evidence>
<keyword evidence="8" id="KW-0067">ATP-binding</keyword>
<keyword evidence="4" id="KW-0547">Nucleotide-binding</keyword>
<keyword evidence="9" id="KW-0408">Iron</keyword>
<keyword evidence="12" id="KW-0234">DNA repair</keyword>
<accession>A0AAV8WUN0</accession>
<evidence type="ECO:0000256" key="9">
    <source>
        <dbReference type="ARBA" id="ARBA00023004"/>
    </source>
</evidence>
<evidence type="ECO:0000256" key="1">
    <source>
        <dbReference type="ARBA" id="ARBA00004123"/>
    </source>
</evidence>
<evidence type="ECO:0000256" key="5">
    <source>
        <dbReference type="ARBA" id="ARBA00022763"/>
    </source>
</evidence>
<dbReference type="GO" id="GO:0016818">
    <property type="term" value="F:hydrolase activity, acting on acid anhydrides, in phosphorus-containing anhydrides"/>
    <property type="evidence" value="ECO:0007669"/>
    <property type="project" value="InterPro"/>
</dbReference>
<name>A0AAV8WUN0_9CUCU</name>
<dbReference type="Proteomes" id="UP001162156">
    <property type="component" value="Unassembled WGS sequence"/>
</dbReference>
<dbReference type="GO" id="GO:0070182">
    <property type="term" value="F:DNA polymerase binding"/>
    <property type="evidence" value="ECO:0007669"/>
    <property type="project" value="TreeGrafter"/>
</dbReference>
<dbReference type="NCBIfam" id="TIGR00604">
    <property type="entry name" value="rad3"/>
    <property type="match status" value="1"/>
</dbReference>
<evidence type="ECO:0000256" key="16">
    <source>
        <dbReference type="ARBA" id="ARBA00073810"/>
    </source>
</evidence>
<keyword evidence="6" id="KW-0378">Hydrolase</keyword>
<keyword evidence="14" id="KW-0539">Nucleus</keyword>
<keyword evidence="10" id="KW-0411">Iron-sulfur</keyword>
<dbReference type="Pfam" id="PF13307">
    <property type="entry name" value="Helicase_C_2"/>
    <property type="match status" value="1"/>
</dbReference>
<evidence type="ECO:0000256" key="12">
    <source>
        <dbReference type="ARBA" id="ARBA00023204"/>
    </source>
</evidence>
<feature type="signal peptide" evidence="17">
    <location>
        <begin position="1"/>
        <end position="20"/>
    </location>
</feature>
<comment type="catalytic activity">
    <reaction evidence="15">
        <text>ATP + H2O = ADP + phosphate + H(+)</text>
        <dbReference type="Rhea" id="RHEA:13065"/>
        <dbReference type="ChEBI" id="CHEBI:15377"/>
        <dbReference type="ChEBI" id="CHEBI:15378"/>
        <dbReference type="ChEBI" id="CHEBI:30616"/>
        <dbReference type="ChEBI" id="CHEBI:43474"/>
        <dbReference type="ChEBI" id="CHEBI:456216"/>
    </reaction>
</comment>
<evidence type="ECO:0000256" key="15">
    <source>
        <dbReference type="ARBA" id="ARBA00049360"/>
    </source>
</evidence>
<dbReference type="PANTHER" id="PTHR11472">
    <property type="entry name" value="DNA REPAIR DEAD HELICASE RAD3/XP-D SUBFAMILY MEMBER"/>
    <property type="match status" value="1"/>
</dbReference>
<evidence type="ECO:0000256" key="8">
    <source>
        <dbReference type="ARBA" id="ARBA00022840"/>
    </source>
</evidence>
<evidence type="ECO:0000313" key="19">
    <source>
        <dbReference type="EMBL" id="KAJ8930314.1"/>
    </source>
</evidence>
<dbReference type="GO" id="GO:0003678">
    <property type="term" value="F:DNA helicase activity"/>
    <property type="evidence" value="ECO:0007669"/>
    <property type="project" value="InterPro"/>
</dbReference>
<dbReference type="GO" id="GO:0090657">
    <property type="term" value="P:telomeric loop disassembly"/>
    <property type="evidence" value="ECO:0007669"/>
    <property type="project" value="TreeGrafter"/>
</dbReference>
<organism evidence="19 20">
    <name type="scientific">Rhamnusium bicolor</name>
    <dbReference type="NCBI Taxonomy" id="1586634"/>
    <lineage>
        <taxon>Eukaryota</taxon>
        <taxon>Metazoa</taxon>
        <taxon>Ecdysozoa</taxon>
        <taxon>Arthropoda</taxon>
        <taxon>Hexapoda</taxon>
        <taxon>Insecta</taxon>
        <taxon>Pterygota</taxon>
        <taxon>Neoptera</taxon>
        <taxon>Endopterygota</taxon>
        <taxon>Coleoptera</taxon>
        <taxon>Polyphaga</taxon>
        <taxon>Cucujiformia</taxon>
        <taxon>Chrysomeloidea</taxon>
        <taxon>Cerambycidae</taxon>
        <taxon>Lepturinae</taxon>
        <taxon>Rhagiini</taxon>
        <taxon>Rhamnusium</taxon>
    </lineage>
</organism>
<keyword evidence="2" id="KW-0004">4Fe-4S</keyword>
<dbReference type="GO" id="GO:0046872">
    <property type="term" value="F:metal ion binding"/>
    <property type="evidence" value="ECO:0007669"/>
    <property type="project" value="UniProtKB-KW"/>
</dbReference>
<dbReference type="GO" id="GO:0005524">
    <property type="term" value="F:ATP binding"/>
    <property type="evidence" value="ECO:0007669"/>
    <property type="project" value="UniProtKB-KW"/>
</dbReference>
<dbReference type="GO" id="GO:0005634">
    <property type="term" value="C:nucleus"/>
    <property type="evidence" value="ECO:0007669"/>
    <property type="project" value="UniProtKB-SubCell"/>
</dbReference>
<keyword evidence="7" id="KW-0347">Helicase</keyword>
<protein>
    <recommendedName>
        <fullName evidence="16">Regulator of telomere elongation helicase 1 homolog</fullName>
    </recommendedName>
</protein>
<evidence type="ECO:0000256" key="10">
    <source>
        <dbReference type="ARBA" id="ARBA00023014"/>
    </source>
</evidence>
<keyword evidence="3" id="KW-0479">Metal-binding</keyword>
<dbReference type="GO" id="GO:0010569">
    <property type="term" value="P:regulation of double-strand break repair via homologous recombination"/>
    <property type="evidence" value="ECO:0007669"/>
    <property type="project" value="TreeGrafter"/>
</dbReference>
<reference evidence="19" key="1">
    <citation type="journal article" date="2023" name="Insect Mol. Biol.">
        <title>Genome sequencing provides insights into the evolution of gene families encoding plant cell wall-degrading enzymes in longhorned beetles.</title>
        <authorList>
            <person name="Shin N.R."/>
            <person name="Okamura Y."/>
            <person name="Kirsch R."/>
            <person name="Pauchet Y."/>
        </authorList>
    </citation>
    <scope>NUCLEOTIDE SEQUENCE</scope>
    <source>
        <strain evidence="19">RBIC_L_NR</strain>
    </source>
</reference>
<dbReference type="Gene3D" id="3.40.50.300">
    <property type="entry name" value="P-loop containing nucleotide triphosphate hydrolases"/>
    <property type="match status" value="1"/>
</dbReference>
<dbReference type="InterPro" id="IPR027417">
    <property type="entry name" value="P-loop_NTPase"/>
</dbReference>
<keyword evidence="20" id="KW-1185">Reference proteome</keyword>
<evidence type="ECO:0000313" key="20">
    <source>
        <dbReference type="Proteomes" id="UP001162156"/>
    </source>
</evidence>
<dbReference type="Pfam" id="PF23116">
    <property type="entry name" value="HHD_RTEL1"/>
    <property type="match status" value="1"/>
</dbReference>
<keyword evidence="5" id="KW-0227">DNA damage</keyword>
<keyword evidence="11" id="KW-0238">DNA-binding</keyword>